<dbReference type="InterPro" id="IPR007345">
    <property type="entry name" value="Polysacch_pyruvyl_Trfase"/>
</dbReference>
<dbReference type="OrthoDB" id="1814359at2"/>
<organism evidence="2 3">
    <name type="scientific">Cohnella fermenti</name>
    <dbReference type="NCBI Taxonomy" id="2565925"/>
    <lineage>
        <taxon>Bacteria</taxon>
        <taxon>Bacillati</taxon>
        <taxon>Bacillota</taxon>
        <taxon>Bacilli</taxon>
        <taxon>Bacillales</taxon>
        <taxon>Paenibacillaceae</taxon>
        <taxon>Cohnella</taxon>
    </lineage>
</organism>
<dbReference type="Pfam" id="PF04230">
    <property type="entry name" value="PS_pyruv_trans"/>
    <property type="match status" value="1"/>
</dbReference>
<dbReference type="GO" id="GO:0016740">
    <property type="term" value="F:transferase activity"/>
    <property type="evidence" value="ECO:0007669"/>
    <property type="project" value="UniProtKB-KW"/>
</dbReference>
<keyword evidence="3" id="KW-1185">Reference proteome</keyword>
<comment type="caution">
    <text evidence="2">The sequence shown here is derived from an EMBL/GenBank/DDBJ whole genome shotgun (WGS) entry which is preliminary data.</text>
</comment>
<proteinExistence type="predicted"/>
<reference evidence="2 3" key="1">
    <citation type="submission" date="2019-04" db="EMBL/GenBank/DDBJ databases">
        <title>Cohnella sp. nov. isolated from preserved vegetables.</title>
        <authorList>
            <person name="Lin S.-Y."/>
            <person name="Hung M.-H."/>
            <person name="Young C.-C."/>
        </authorList>
    </citation>
    <scope>NUCLEOTIDE SEQUENCE [LARGE SCALE GENOMIC DNA]</scope>
    <source>
        <strain evidence="2 3">CC-MHH1044</strain>
    </source>
</reference>
<dbReference type="PANTHER" id="PTHR36836:SF1">
    <property type="entry name" value="COLANIC ACID BIOSYNTHESIS PROTEIN WCAK"/>
    <property type="match status" value="1"/>
</dbReference>
<dbReference type="Proteomes" id="UP000310636">
    <property type="component" value="Unassembled WGS sequence"/>
</dbReference>
<keyword evidence="2" id="KW-0808">Transferase</keyword>
<feature type="domain" description="Polysaccharide pyruvyl transferase" evidence="1">
    <location>
        <begin position="16"/>
        <end position="338"/>
    </location>
</feature>
<sequence length="411" mass="45214">MKKIVISGITGFKNRGVDALVTTVVEGIHTVNKSNAPITVLTDTPQYDTESGKHLKVNFVSDTFRNRKARYIRKLGGKPLANALIPLVVPSFRKTVDLVEGADVVIASGGDVFSSDYGDLGEFLVSLEAAQRAGKKVVFIGHSIGPFKTKEEEEAWTRVANQSELITLRESFSYDYVVNKLKVPSSKVHLTADSAFNLRIPDSNCLSELARLYGIDRDRPTIALSISQGIKKFAKVAHDGHLNAWTKLVRTATERLGLQVVIVSHVQDQWELNDDRLASQEVASQFSGNPLIRVVNGDHTASELKGIIQMADMVVAERMHAAIAGLSSGIATAVIGYSVKAQGILFDLLQDNVEKYRLLVSVQDFVNKIDAGAWVEQLWNRRCEVGEHLAQSLPQVKNRANQNFELLAKIL</sequence>
<dbReference type="EMBL" id="SSOB01000038">
    <property type="protein sequence ID" value="THF74696.1"/>
    <property type="molecule type" value="Genomic_DNA"/>
</dbReference>
<evidence type="ECO:0000313" key="3">
    <source>
        <dbReference type="Proteomes" id="UP000310636"/>
    </source>
</evidence>
<protein>
    <submittedName>
        <fullName evidence="2">Polysaccharide pyruvyl transferase family protein</fullName>
    </submittedName>
</protein>
<evidence type="ECO:0000313" key="2">
    <source>
        <dbReference type="EMBL" id="THF74696.1"/>
    </source>
</evidence>
<name>A0A4S4BKP2_9BACL</name>
<gene>
    <name evidence="2" type="ORF">E6C55_24090</name>
</gene>
<dbReference type="AlphaFoldDB" id="A0A4S4BKP2"/>
<dbReference type="RefSeq" id="WP_136372384.1">
    <property type="nucleotide sequence ID" value="NZ_SSOB01000038.1"/>
</dbReference>
<evidence type="ECO:0000259" key="1">
    <source>
        <dbReference type="Pfam" id="PF04230"/>
    </source>
</evidence>
<accession>A0A4S4BKP2</accession>
<dbReference type="PANTHER" id="PTHR36836">
    <property type="entry name" value="COLANIC ACID BIOSYNTHESIS PROTEIN WCAK"/>
    <property type="match status" value="1"/>
</dbReference>